<keyword evidence="5 8" id="KW-0472">Membrane</keyword>
<dbReference type="RefSeq" id="WP_114075954.1">
    <property type="nucleotide sequence ID" value="NZ_CP030918.1"/>
</dbReference>
<evidence type="ECO:0000256" key="4">
    <source>
        <dbReference type="ARBA" id="ARBA00023065"/>
    </source>
</evidence>
<gene>
    <name evidence="8" type="primary">atpH</name>
    <name evidence="9" type="ORF">DRW48_08000</name>
</gene>
<dbReference type="NCBIfam" id="NF004406">
    <property type="entry name" value="PRK05758.3-2"/>
    <property type="match status" value="1"/>
</dbReference>
<dbReference type="EMBL" id="CP030918">
    <property type="protein sequence ID" value="AXC49639.1"/>
    <property type="molecule type" value="Genomic_DNA"/>
</dbReference>
<comment type="similarity">
    <text evidence="8">Belongs to the ATPase delta chain family.</text>
</comment>
<reference evidence="10" key="1">
    <citation type="submission" date="2018-07" db="EMBL/GenBank/DDBJ databases">
        <title>Genome sequencing of Paracoccus sp. SC2-6.</title>
        <authorList>
            <person name="Heo J."/>
            <person name="Kim S.-J."/>
            <person name="Kwon S.-W."/>
        </authorList>
    </citation>
    <scope>NUCLEOTIDE SEQUENCE [LARGE SCALE GENOMIC DNA]</scope>
    <source>
        <strain evidence="10">SC2-6</strain>
    </source>
</reference>
<proteinExistence type="inferred from homology"/>
<dbReference type="HAMAP" id="MF_01416">
    <property type="entry name" value="ATP_synth_delta_bact"/>
    <property type="match status" value="1"/>
</dbReference>
<keyword evidence="7 8" id="KW-0066">ATP synthesis</keyword>
<dbReference type="GO" id="GO:0005886">
    <property type="term" value="C:plasma membrane"/>
    <property type="evidence" value="ECO:0007669"/>
    <property type="project" value="UniProtKB-SubCell"/>
</dbReference>
<evidence type="ECO:0000256" key="3">
    <source>
        <dbReference type="ARBA" id="ARBA00022781"/>
    </source>
</evidence>
<dbReference type="PRINTS" id="PR00125">
    <property type="entry name" value="ATPASEDELTA"/>
</dbReference>
<dbReference type="GO" id="GO:0046933">
    <property type="term" value="F:proton-transporting ATP synthase activity, rotational mechanism"/>
    <property type="evidence" value="ECO:0007669"/>
    <property type="project" value="UniProtKB-UniRule"/>
</dbReference>
<dbReference type="NCBIfam" id="NF004402">
    <property type="entry name" value="PRK05758.2-2"/>
    <property type="match status" value="1"/>
</dbReference>
<dbReference type="Pfam" id="PF00213">
    <property type="entry name" value="OSCP"/>
    <property type="match status" value="1"/>
</dbReference>
<dbReference type="KEGG" id="pars:DRW48_08000"/>
<evidence type="ECO:0000313" key="10">
    <source>
        <dbReference type="Proteomes" id="UP000252023"/>
    </source>
</evidence>
<keyword evidence="2 8" id="KW-0813">Transport</keyword>
<keyword evidence="8" id="KW-1003">Cell membrane</keyword>
<keyword evidence="4 8" id="KW-0406">Ion transport</keyword>
<accession>A0A344PJT4</accession>
<dbReference type="NCBIfam" id="TIGR01145">
    <property type="entry name" value="ATP_synt_delta"/>
    <property type="match status" value="1"/>
</dbReference>
<evidence type="ECO:0000256" key="5">
    <source>
        <dbReference type="ARBA" id="ARBA00023136"/>
    </source>
</evidence>
<dbReference type="GO" id="GO:0045259">
    <property type="term" value="C:proton-transporting ATP synthase complex"/>
    <property type="evidence" value="ECO:0007669"/>
    <property type="project" value="UniProtKB-KW"/>
</dbReference>
<dbReference type="PROSITE" id="PS00389">
    <property type="entry name" value="ATPASE_DELTA"/>
    <property type="match status" value="1"/>
</dbReference>
<name>A0A344PJT4_9RHOB</name>
<keyword evidence="3 8" id="KW-0375">Hydrogen ion transport</keyword>
<evidence type="ECO:0000313" key="9">
    <source>
        <dbReference type="EMBL" id="AXC49639.1"/>
    </source>
</evidence>
<sequence length="186" mass="19884">MAQSASISSGVAGRYAQALFDIARQDGSVERLSGEVKALTETLEGSDELRAALASPVLTREDQGRVVSAVAERMNLSPELKNTLALMAQNRRLFALPHFLKALDQLSADARGEVTAEVVTAQPLSAEQTERLIRSLGEKSGKTVKLNASVDESLIGGMIVKLGSKMIDTSVRSRLSSLQNTMKEVG</sequence>
<evidence type="ECO:0000256" key="6">
    <source>
        <dbReference type="ARBA" id="ARBA00023196"/>
    </source>
</evidence>
<dbReference type="Proteomes" id="UP000252023">
    <property type="component" value="Chromosome"/>
</dbReference>
<dbReference type="InterPro" id="IPR026015">
    <property type="entry name" value="ATP_synth_OSCP/delta_N_sf"/>
</dbReference>
<evidence type="ECO:0000256" key="7">
    <source>
        <dbReference type="ARBA" id="ARBA00023310"/>
    </source>
</evidence>
<dbReference type="SUPFAM" id="SSF47928">
    <property type="entry name" value="N-terminal domain of the delta subunit of the F1F0-ATP synthase"/>
    <property type="match status" value="1"/>
</dbReference>
<keyword evidence="10" id="KW-1185">Reference proteome</keyword>
<organism evidence="9 10">
    <name type="scientific">Paracoccus suum</name>
    <dbReference type="NCBI Taxonomy" id="2259340"/>
    <lineage>
        <taxon>Bacteria</taxon>
        <taxon>Pseudomonadati</taxon>
        <taxon>Pseudomonadota</taxon>
        <taxon>Alphaproteobacteria</taxon>
        <taxon>Rhodobacterales</taxon>
        <taxon>Paracoccaceae</taxon>
        <taxon>Paracoccus</taxon>
    </lineage>
</organism>
<dbReference type="PANTHER" id="PTHR11910">
    <property type="entry name" value="ATP SYNTHASE DELTA CHAIN"/>
    <property type="match status" value="1"/>
</dbReference>
<evidence type="ECO:0000256" key="2">
    <source>
        <dbReference type="ARBA" id="ARBA00022448"/>
    </source>
</evidence>
<comment type="function">
    <text evidence="8">This protein is part of the stalk that links CF(0) to CF(1). It either transmits conformational changes from CF(0) to CF(1) or is implicated in proton conduction.</text>
</comment>
<evidence type="ECO:0000256" key="1">
    <source>
        <dbReference type="ARBA" id="ARBA00004370"/>
    </source>
</evidence>
<dbReference type="InterPro" id="IPR000711">
    <property type="entry name" value="ATPase_OSCP/dsu"/>
</dbReference>
<evidence type="ECO:0000256" key="8">
    <source>
        <dbReference type="HAMAP-Rule" id="MF_01416"/>
    </source>
</evidence>
<dbReference type="AlphaFoldDB" id="A0A344PJT4"/>
<comment type="subcellular location">
    <subcellularLocation>
        <location evidence="8">Cell membrane</location>
        <topology evidence="8">Peripheral membrane protein</topology>
    </subcellularLocation>
    <subcellularLocation>
        <location evidence="1">Membrane</location>
    </subcellularLocation>
</comment>
<protein>
    <recommendedName>
        <fullName evidence="8">ATP synthase subunit delta</fullName>
    </recommendedName>
    <alternativeName>
        <fullName evidence="8">ATP synthase F(1) sector subunit delta</fullName>
    </alternativeName>
    <alternativeName>
        <fullName evidence="8">F-type ATPase subunit delta</fullName>
        <shortName evidence="8">F-ATPase subunit delta</shortName>
    </alternativeName>
</protein>
<dbReference type="Gene3D" id="1.10.520.20">
    <property type="entry name" value="N-terminal domain of the delta subunit of the F1F0-ATP synthase"/>
    <property type="match status" value="1"/>
</dbReference>
<keyword evidence="6 8" id="KW-0139">CF(1)</keyword>
<dbReference type="OrthoDB" id="9796185at2"/>
<dbReference type="InterPro" id="IPR020781">
    <property type="entry name" value="ATPase_OSCP/d_CS"/>
</dbReference>
<comment type="function">
    <text evidence="8">F(1)F(0) ATP synthase produces ATP from ADP in the presence of a proton or sodium gradient. F-type ATPases consist of two structural domains, F(1) containing the extramembraneous catalytic core and F(0) containing the membrane proton channel, linked together by a central stalk and a peripheral stalk. During catalysis, ATP synthesis in the catalytic domain of F(1) is coupled via a rotary mechanism of the central stalk subunits to proton translocation.</text>
</comment>